<evidence type="ECO:0000256" key="1">
    <source>
        <dbReference type="SAM" id="Phobius"/>
    </source>
</evidence>
<evidence type="ECO:0000313" key="2">
    <source>
        <dbReference type="EMBL" id="EEA06949.1"/>
    </source>
</evidence>
<protein>
    <submittedName>
        <fullName evidence="2">Uncharacterized protein</fullName>
    </submittedName>
</protein>
<keyword evidence="1" id="KW-1133">Transmembrane helix</keyword>
<dbReference type="Proteomes" id="UP000001460">
    <property type="component" value="Unassembled WGS sequence"/>
</dbReference>
<sequence>MQNLTTAGQIPHLVSPNLLMISPDKARNSKKRSSQSSCSACGRCCGSIAIIMFAVIAVSCCYALPIYSALMNSKYYDSYEEPIWNWSIILSGIQYIKNLLPNKEAIFSKNDINNTTMRTLVEVADLSNETIDITRDHTTRKATNFSSIDYFREDLCQKNNSTWSKHCNYDNKITTFECIDMLRGPTVCIGIRNGRYNIFLVPNACKLVEPPLPVEIIPSIADGCVVDSKNPSICPCYIVAAPVTKLIDVMIDLHRTIPKKITELDFINTGTSLRGRTLNEFTQWLENIKIEFLDWIKNLELRGKTTPTTTSTQTTTNKLQAVDSKINSAIGTVDGILSSLGGLVTNIRGFIRPTTQKKVG</sequence>
<keyword evidence="1" id="KW-0472">Membrane</keyword>
<feature type="transmembrane region" description="Helical" evidence="1">
    <location>
        <begin position="40"/>
        <end position="67"/>
    </location>
</feature>
<dbReference type="EMBL" id="DS989731">
    <property type="protein sequence ID" value="EEA06949.1"/>
    <property type="molecule type" value="Genomic_DNA"/>
</dbReference>
<dbReference type="RefSeq" id="XP_002141298.1">
    <property type="nucleotide sequence ID" value="XM_002141262.1"/>
</dbReference>
<dbReference type="OrthoDB" id="342822at2759"/>
<name>B6AFF8_CRYMR</name>
<accession>B6AFF8</accession>
<gene>
    <name evidence="2" type="ORF">CMU_033340</name>
</gene>
<reference evidence="2" key="1">
    <citation type="submission" date="2008-06" db="EMBL/GenBank/DDBJ databases">
        <authorList>
            <person name="Lorenzi H."/>
            <person name="Inman J."/>
            <person name="Miller J."/>
            <person name="Schobel S."/>
            <person name="Amedeo P."/>
            <person name="Caler E.V."/>
            <person name="da Silva J."/>
        </authorList>
    </citation>
    <scope>NUCLEOTIDE SEQUENCE [LARGE SCALE GENOMIC DNA]</scope>
    <source>
        <strain evidence="2">RN66</strain>
    </source>
</reference>
<dbReference type="AlphaFoldDB" id="B6AFF8"/>
<evidence type="ECO:0000313" key="3">
    <source>
        <dbReference type="Proteomes" id="UP000001460"/>
    </source>
</evidence>
<dbReference type="GeneID" id="6996418"/>
<keyword evidence="1" id="KW-0812">Transmembrane</keyword>
<dbReference type="OMA" id="QWLENIK"/>
<organism evidence="2 3">
    <name type="scientific">Cryptosporidium muris (strain RN66)</name>
    <dbReference type="NCBI Taxonomy" id="441375"/>
    <lineage>
        <taxon>Eukaryota</taxon>
        <taxon>Sar</taxon>
        <taxon>Alveolata</taxon>
        <taxon>Apicomplexa</taxon>
        <taxon>Conoidasida</taxon>
        <taxon>Coccidia</taxon>
        <taxon>Eucoccidiorida</taxon>
        <taxon>Eimeriorina</taxon>
        <taxon>Cryptosporidiidae</taxon>
        <taxon>Cryptosporidium</taxon>
    </lineage>
</organism>
<dbReference type="VEuPathDB" id="CryptoDB:CMU_033340"/>
<keyword evidence="3" id="KW-1185">Reference proteome</keyword>
<proteinExistence type="predicted"/>